<accession>J0XCR9</accession>
<reference evidence="1 2" key="1">
    <citation type="submission" date="2012-05" db="EMBL/GenBank/DDBJ databases">
        <authorList>
            <person name="Harkins D.M."/>
            <person name="Madupu R."/>
            <person name="Durkin A.S."/>
            <person name="Torralba M."/>
            <person name="Methe B."/>
            <person name="Sutton G.G."/>
            <person name="Nelson K.E."/>
        </authorList>
    </citation>
    <scope>NUCLEOTIDE SEQUENCE [LARGE SCALE GENOMIC DNA]</scope>
    <source>
        <strain evidence="1 2">F0489</strain>
    </source>
</reference>
<evidence type="ECO:0000313" key="2">
    <source>
        <dbReference type="Proteomes" id="UP000002941"/>
    </source>
</evidence>
<comment type="caution">
    <text evidence="1">The sequence shown here is derived from an EMBL/GenBank/DDBJ whole genome shotgun (WGS) entry which is preliminary data.</text>
</comment>
<protein>
    <submittedName>
        <fullName evidence="1">Uncharacterized protein</fullName>
    </submittedName>
</protein>
<dbReference type="EMBL" id="AKFT01000058">
    <property type="protein sequence ID" value="EJF46496.1"/>
    <property type="molecule type" value="Genomic_DNA"/>
</dbReference>
<dbReference type="PATRIC" id="fig|1125718.3.peg.840"/>
<dbReference type="Proteomes" id="UP000002941">
    <property type="component" value="Unassembled WGS sequence"/>
</dbReference>
<proteinExistence type="predicted"/>
<dbReference type="AlphaFoldDB" id="J0XCR9"/>
<dbReference type="RefSeq" id="WP_008730588.1">
    <property type="nucleotide sequence ID" value="NZ_AKFT01000058.1"/>
</dbReference>
<name>J0XCR9_9ACTO</name>
<organism evidence="1 2">
    <name type="scientific">Actinomyces massiliensis F0489</name>
    <dbReference type="NCBI Taxonomy" id="1125718"/>
    <lineage>
        <taxon>Bacteria</taxon>
        <taxon>Bacillati</taxon>
        <taxon>Actinomycetota</taxon>
        <taxon>Actinomycetes</taxon>
        <taxon>Actinomycetales</taxon>
        <taxon>Actinomycetaceae</taxon>
        <taxon>Actinomyces</taxon>
    </lineage>
</organism>
<keyword evidence="2" id="KW-1185">Reference proteome</keyword>
<gene>
    <name evidence="1" type="ORF">HMPREF1318_1666</name>
</gene>
<sequence length="116" mass="12716">MKTIIEKNPDAPGLARASSIASALLRYHRVDRFVDLPTSDEVELTGEQWSLLRRSRRHLGRLTRRPEVTLAVCAQCGAAYTRVPGASMPKRCTLSPGCTGRVVWAGRAVVRQADAS</sequence>
<evidence type="ECO:0000313" key="1">
    <source>
        <dbReference type="EMBL" id="EJF46496.1"/>
    </source>
</evidence>